<reference evidence="3" key="1">
    <citation type="submission" date="2016-06" db="EMBL/GenBank/DDBJ databases">
        <authorList>
            <person name="de Vries S.P.W."/>
            <person name="Hadjirin N.F."/>
            <person name="Lay E.M."/>
            <person name="Zadoks R.N."/>
            <person name="Peacock S.J."/>
            <person name="Parkhill J."/>
            <person name="Grant A.J."/>
            <person name="Mcdougall S."/>
            <person name="Holmes M.A."/>
        </authorList>
    </citation>
    <scope>NUCLEOTIDE SEQUENCE [LARGE SCALE GENOMIC DNA]</scope>
    <source>
        <strain evidence="3">NZ1587</strain>
    </source>
</reference>
<comment type="subcellular location">
    <subcellularLocation>
        <location evidence="1">Cytoplasm</location>
    </subcellularLocation>
</comment>
<comment type="catalytic activity">
    <reaction evidence="1">
        <text>citrate + acetyl-CoA = (3S)-citryl-CoA + acetate</text>
        <dbReference type="Rhea" id="RHEA:19405"/>
        <dbReference type="ChEBI" id="CHEBI:16947"/>
        <dbReference type="ChEBI" id="CHEBI:30089"/>
        <dbReference type="ChEBI" id="CHEBI:57288"/>
        <dbReference type="ChEBI" id="CHEBI:57321"/>
        <dbReference type="EC" id="2.8.3.10"/>
    </reaction>
</comment>
<keyword evidence="1 2" id="KW-0456">Lyase</keyword>
<dbReference type="AlphaFoldDB" id="A0A1L8MLR0"/>
<dbReference type="STRING" id="1856638.A9Q68_06680"/>
<dbReference type="EC" id="2.8.3.10" evidence="1"/>
<dbReference type="InterPro" id="IPR037171">
    <property type="entry name" value="NagB/RpiA_transferase-like"/>
</dbReference>
<gene>
    <name evidence="2" type="ORF">A9Q68_06680</name>
</gene>
<name>A0A1L8MLR0_9STRE</name>
<dbReference type="GO" id="GO:0006084">
    <property type="term" value="P:acetyl-CoA metabolic process"/>
    <property type="evidence" value="ECO:0007669"/>
    <property type="project" value="UniProtKB-UniRule"/>
</dbReference>
<dbReference type="Proteomes" id="UP000182015">
    <property type="component" value="Unassembled WGS sequence"/>
</dbReference>
<dbReference type="SUPFAM" id="SSF100950">
    <property type="entry name" value="NagB/RpiA/CoA transferase-like"/>
    <property type="match status" value="2"/>
</dbReference>
<evidence type="ECO:0000313" key="2">
    <source>
        <dbReference type="EMBL" id="OJF71666.1"/>
    </source>
</evidence>
<evidence type="ECO:0000313" key="3">
    <source>
        <dbReference type="Proteomes" id="UP000182015"/>
    </source>
</evidence>
<dbReference type="EC" id="4.1.3.6" evidence="1"/>
<comment type="caution">
    <text evidence="2">The sequence shown here is derived from an EMBL/GenBank/DDBJ whole genome shotgun (WGS) entry which is preliminary data.</text>
</comment>
<organism evidence="2 3">
    <name type="scientific">Streptococcus bovimastitidis</name>
    <dbReference type="NCBI Taxonomy" id="1856638"/>
    <lineage>
        <taxon>Bacteria</taxon>
        <taxon>Bacillati</taxon>
        <taxon>Bacillota</taxon>
        <taxon>Bacilli</taxon>
        <taxon>Lactobacillales</taxon>
        <taxon>Streptococcaceae</taxon>
        <taxon>Streptococcus</taxon>
    </lineage>
</organism>
<dbReference type="GO" id="GO:0009346">
    <property type="term" value="C:ATP-independent citrate lyase complex"/>
    <property type="evidence" value="ECO:0007669"/>
    <property type="project" value="UniProtKB-UniRule"/>
</dbReference>
<dbReference type="EMBL" id="LZDD01000002">
    <property type="protein sequence ID" value="OJF71666.1"/>
    <property type="molecule type" value="Genomic_DNA"/>
</dbReference>
<dbReference type="OrthoDB" id="9767643at2"/>
<proteinExistence type="predicted"/>
<protein>
    <recommendedName>
        <fullName evidence="1">Citrate lyase alpha chain</fullName>
        <shortName evidence="1">Citrase alpha chain</shortName>
        <ecNumber evidence="1">2.8.3.10</ecNumber>
        <ecNumber evidence="1">4.1.3.6</ecNumber>
    </recommendedName>
    <alternativeName>
        <fullName evidence="1">Citrate (pro-3S)-lyase alpha chain</fullName>
    </alternativeName>
    <alternativeName>
        <fullName evidence="1">Citrate CoA-transferase subunit</fullName>
    </alternativeName>
</protein>
<dbReference type="Gene3D" id="3.40.1080.10">
    <property type="entry name" value="Glutaconate Coenzyme A-transferase"/>
    <property type="match status" value="2"/>
</dbReference>
<comment type="catalytic activity">
    <reaction evidence="1">
        <text>citrate = oxaloacetate + acetate</text>
        <dbReference type="Rhea" id="RHEA:10760"/>
        <dbReference type="ChEBI" id="CHEBI:16452"/>
        <dbReference type="ChEBI" id="CHEBI:16947"/>
        <dbReference type="ChEBI" id="CHEBI:30089"/>
        <dbReference type="EC" id="4.1.3.6"/>
    </reaction>
</comment>
<dbReference type="NCBIfam" id="TIGR01584">
    <property type="entry name" value="citF"/>
    <property type="match status" value="1"/>
</dbReference>
<dbReference type="PANTHER" id="PTHR40596">
    <property type="entry name" value="CITRATE LYASE ALPHA CHAIN"/>
    <property type="match status" value="1"/>
</dbReference>
<dbReference type="Pfam" id="PF04223">
    <property type="entry name" value="CitF"/>
    <property type="match status" value="1"/>
</dbReference>
<dbReference type="InterPro" id="IPR006472">
    <property type="entry name" value="Citrate_lyase_asu"/>
</dbReference>
<keyword evidence="1" id="KW-0808">Transferase</keyword>
<keyword evidence="3" id="KW-1185">Reference proteome</keyword>
<dbReference type="GO" id="GO:0008815">
    <property type="term" value="F:citrate (pro-3S)-lyase activity"/>
    <property type="evidence" value="ECO:0007669"/>
    <property type="project" value="UniProtKB-UniRule"/>
</dbReference>
<dbReference type="GO" id="GO:0008814">
    <property type="term" value="F:citrate CoA-transferase activity"/>
    <property type="evidence" value="ECO:0007669"/>
    <property type="project" value="UniProtKB-UniRule"/>
</dbReference>
<dbReference type="PIRSF" id="PIRSF009451">
    <property type="entry name" value="Citrt_lyas_alpha"/>
    <property type="match status" value="1"/>
</dbReference>
<dbReference type="GO" id="GO:0005737">
    <property type="term" value="C:cytoplasm"/>
    <property type="evidence" value="ECO:0007669"/>
    <property type="project" value="UniProtKB-SubCell"/>
</dbReference>
<dbReference type="RefSeq" id="WP_071793922.1">
    <property type="nucleotide sequence ID" value="NZ_LZDD01000002.1"/>
</dbReference>
<keyword evidence="1" id="KW-0963">Cytoplasm</keyword>
<accession>A0A1L8MLR0</accession>
<dbReference type="PANTHER" id="PTHR40596:SF1">
    <property type="entry name" value="CITRATE LYASE ALPHA CHAIN"/>
    <property type="match status" value="1"/>
</dbReference>
<evidence type="ECO:0000256" key="1">
    <source>
        <dbReference type="PIRNR" id="PIRNR009451"/>
    </source>
</evidence>
<sequence>MVVNKVNRDIPQEYADAYGVFEGELAHIKEYQEVSRNIRPVKPQDDKMLANIREAIEKTGLKDGMTISFHHHFREGDYVMNMVLDEIAKMGIKNISIAPSSIANVHEPLIEHIKNGVVTNITSSGLRDKVGAAISSGIMENPVVIRSHGGRARAIAAGDIHIDVAFLGAPSSDAYGNANGTKGKATCGSLGYAMIDAKYADQVVVITDTLMPYPNTPISIPQTDVDYVVVVDAIGDPEGIAKGATRFTKNPKELLIAEYASKVITNSPYYKEGFSFQTGTGGASLAVTRYMREQMIKDGITASFALGGITNAMVELLQEGLVEKIIDVQDFDHPSAISLDQNSHHYEIDANMYASPLSKGSVINQLDTCILSALEVDTDFNVNVMTGSDGVIRGASGGHCDTAFAAKMSLVISPLVRGRIPTFVDQVNTVITPGTSVDVIVTEIGIAINPNRPDLVEHFKDLKVPQLTVQELKEKAYSIVGQPDAIEYGDKVVALIEYRDGSLIDVVRNV</sequence>